<dbReference type="SUPFAM" id="SSF46626">
    <property type="entry name" value="Cytochrome c"/>
    <property type="match status" value="1"/>
</dbReference>
<evidence type="ECO:0000256" key="1">
    <source>
        <dbReference type="SAM" id="SignalP"/>
    </source>
</evidence>
<comment type="caution">
    <text evidence="2">The sequence shown here is derived from an EMBL/GenBank/DDBJ whole genome shotgun (WGS) entry which is preliminary data.</text>
</comment>
<name>B9XQK6_PEDPL</name>
<gene>
    <name evidence="2" type="ORF">Cflav_PD0920</name>
</gene>
<dbReference type="AlphaFoldDB" id="B9XQK6"/>
<dbReference type="STRING" id="320771.Cflav_PD0920"/>
<protein>
    <submittedName>
        <fullName evidence="2">Sulfite:cytochrome c oxidoreductase subunit B</fullName>
    </submittedName>
</protein>
<dbReference type="EMBL" id="ABOX02000055">
    <property type="protein sequence ID" value="EEF57856.1"/>
    <property type="molecule type" value="Genomic_DNA"/>
</dbReference>
<keyword evidence="3" id="KW-1185">Reference proteome</keyword>
<dbReference type="OrthoDB" id="9811281at2"/>
<dbReference type="GO" id="GO:0009055">
    <property type="term" value="F:electron transfer activity"/>
    <property type="evidence" value="ECO:0007669"/>
    <property type="project" value="InterPro"/>
</dbReference>
<evidence type="ECO:0000313" key="2">
    <source>
        <dbReference type="EMBL" id="EEF57856.1"/>
    </source>
</evidence>
<dbReference type="Proteomes" id="UP000003688">
    <property type="component" value="Unassembled WGS sequence"/>
</dbReference>
<sequence precursor="true">MKLKLFPLAALAALCFIADAAETKFTLPPETAKLKPGPGSELVTSQCLLCHSADYISTQPRLTRTVWTAEVNKMKQKYGAPISTNNVDQLVDYLTVNYGKENPTNQPSTK</sequence>
<feature type="chain" id="PRO_5002893373" evidence="1">
    <location>
        <begin position="21"/>
        <end position="110"/>
    </location>
</feature>
<dbReference type="InterPro" id="IPR036909">
    <property type="entry name" value="Cyt_c-like_dom_sf"/>
</dbReference>
<dbReference type="RefSeq" id="WP_007418092.1">
    <property type="nucleotide sequence ID" value="NZ_ABOX02000055.1"/>
</dbReference>
<dbReference type="Gene3D" id="1.10.760.10">
    <property type="entry name" value="Cytochrome c-like domain"/>
    <property type="match status" value="1"/>
</dbReference>
<feature type="signal peptide" evidence="1">
    <location>
        <begin position="1"/>
        <end position="20"/>
    </location>
</feature>
<organism evidence="2 3">
    <name type="scientific">Pedosphaera parvula (strain Ellin514)</name>
    <dbReference type="NCBI Taxonomy" id="320771"/>
    <lineage>
        <taxon>Bacteria</taxon>
        <taxon>Pseudomonadati</taxon>
        <taxon>Verrucomicrobiota</taxon>
        <taxon>Pedosphaerae</taxon>
        <taxon>Pedosphaerales</taxon>
        <taxon>Pedosphaeraceae</taxon>
        <taxon>Pedosphaera</taxon>
    </lineage>
</organism>
<proteinExistence type="predicted"/>
<dbReference type="GO" id="GO:0020037">
    <property type="term" value="F:heme binding"/>
    <property type="evidence" value="ECO:0007669"/>
    <property type="project" value="InterPro"/>
</dbReference>
<evidence type="ECO:0000313" key="3">
    <source>
        <dbReference type="Proteomes" id="UP000003688"/>
    </source>
</evidence>
<reference evidence="2 3" key="1">
    <citation type="journal article" date="2011" name="J. Bacteriol.">
        <title>Genome sequence of 'Pedosphaera parvula' Ellin514, an aerobic Verrucomicrobial isolate from pasture soil.</title>
        <authorList>
            <person name="Kant R."/>
            <person name="van Passel M.W."/>
            <person name="Sangwan P."/>
            <person name="Palva A."/>
            <person name="Lucas S."/>
            <person name="Copeland A."/>
            <person name="Lapidus A."/>
            <person name="Glavina Del Rio T."/>
            <person name="Dalin E."/>
            <person name="Tice H."/>
            <person name="Bruce D."/>
            <person name="Goodwin L."/>
            <person name="Pitluck S."/>
            <person name="Chertkov O."/>
            <person name="Larimer F.W."/>
            <person name="Land M.L."/>
            <person name="Hauser L."/>
            <person name="Brettin T.S."/>
            <person name="Detter J.C."/>
            <person name="Han S."/>
            <person name="de Vos W.M."/>
            <person name="Janssen P.H."/>
            <person name="Smidt H."/>
        </authorList>
    </citation>
    <scope>NUCLEOTIDE SEQUENCE [LARGE SCALE GENOMIC DNA]</scope>
    <source>
        <strain evidence="2 3">Ellin514</strain>
    </source>
</reference>
<accession>B9XQK6</accession>
<keyword evidence="1" id="KW-0732">Signal</keyword>